<dbReference type="Gene3D" id="1.25.40.20">
    <property type="entry name" value="Ankyrin repeat-containing domain"/>
    <property type="match status" value="1"/>
</dbReference>
<reference evidence="5 6" key="1">
    <citation type="submission" date="2020-02" db="EMBL/GenBank/DDBJ databases">
        <authorList>
            <person name="Ferguson B K."/>
        </authorList>
    </citation>
    <scope>NUCLEOTIDE SEQUENCE [LARGE SCALE GENOMIC DNA]</scope>
</reference>
<evidence type="ECO:0000256" key="3">
    <source>
        <dbReference type="PROSITE-ProRule" id="PRU00023"/>
    </source>
</evidence>
<evidence type="ECO:0000256" key="1">
    <source>
        <dbReference type="ARBA" id="ARBA00022737"/>
    </source>
</evidence>
<dbReference type="PANTHER" id="PTHR24198">
    <property type="entry name" value="ANKYRIN REPEAT AND PROTEIN KINASE DOMAIN-CONTAINING PROTEIN"/>
    <property type="match status" value="1"/>
</dbReference>
<feature type="region of interest" description="Disordered" evidence="4">
    <location>
        <begin position="1"/>
        <end position="36"/>
    </location>
</feature>
<name>A0A6H5HWF7_9HYME</name>
<protein>
    <submittedName>
        <fullName evidence="5">Uncharacterized protein</fullName>
    </submittedName>
</protein>
<dbReference type="SUPFAM" id="SSF48403">
    <property type="entry name" value="Ankyrin repeat"/>
    <property type="match status" value="1"/>
</dbReference>
<organism evidence="5 6">
    <name type="scientific">Trichogramma brassicae</name>
    <dbReference type="NCBI Taxonomy" id="86971"/>
    <lineage>
        <taxon>Eukaryota</taxon>
        <taxon>Metazoa</taxon>
        <taxon>Ecdysozoa</taxon>
        <taxon>Arthropoda</taxon>
        <taxon>Hexapoda</taxon>
        <taxon>Insecta</taxon>
        <taxon>Pterygota</taxon>
        <taxon>Neoptera</taxon>
        <taxon>Endopterygota</taxon>
        <taxon>Hymenoptera</taxon>
        <taxon>Apocrita</taxon>
        <taxon>Proctotrupomorpha</taxon>
        <taxon>Chalcidoidea</taxon>
        <taxon>Trichogrammatidae</taxon>
        <taxon>Trichogramma</taxon>
    </lineage>
</organism>
<proteinExistence type="predicted"/>
<dbReference type="AlphaFoldDB" id="A0A6H5HWF7"/>
<dbReference type="OrthoDB" id="9995210at2759"/>
<evidence type="ECO:0000256" key="4">
    <source>
        <dbReference type="SAM" id="MobiDB-lite"/>
    </source>
</evidence>
<keyword evidence="2 3" id="KW-0040">ANK repeat</keyword>
<feature type="repeat" description="ANK" evidence="3">
    <location>
        <begin position="301"/>
        <end position="331"/>
    </location>
</feature>
<dbReference type="InterPro" id="IPR002110">
    <property type="entry name" value="Ankyrin_rpt"/>
</dbReference>
<feature type="compositionally biased region" description="Low complexity" evidence="4">
    <location>
        <begin position="16"/>
        <end position="31"/>
    </location>
</feature>
<evidence type="ECO:0000313" key="6">
    <source>
        <dbReference type="Proteomes" id="UP000479190"/>
    </source>
</evidence>
<gene>
    <name evidence="5" type="ORF">TBRA_LOCUS1421</name>
</gene>
<evidence type="ECO:0000313" key="5">
    <source>
        <dbReference type="EMBL" id="CAB0029383.1"/>
    </source>
</evidence>
<sequence>MATIGAPTCRGDNGPSSSSRASRNHRAQQQSNARETHAAYIRLRSGPTARMHKTSLILKRTCAGRIVYVYSSSRVRIYALQWRRRTRPMQSIEEKTAPRASAPPLTPLPTQLLLFAVHLYFTNNADNENLEKLEKMREEVDWKNVHERRSFFHQFRQLSVRWEHHLPDLREFFKREEMDWMLMQCAPGKNVKNAVSFVSFVVRTGYKDDPPLDESGKPLVRRNTPVHNAFSHSKGNEKLTRELFKIYDSFYVNYVSNLGITHFHTACLLGFYDVVQGFLAFHQDPNSLMKLDFVGQKFIYTPLYWASMNENGKEVIKLLLEYGAKATLPSATGKTPLHVICSEDFSDEHRFEMLEILLKTCDLKHFPKNEQGIPLQLALLKRLPNMIDRLVDYGALSSFVFPSQKKFNESVTNIQLLKPWDRLEVASRTLATVERLENRGYKLDRSDAMTVMKFLIYRLNFTSNEEQKEKNYESWRYDTSFMTVAKKKKITIDELSPTLYDLTRSPPSEPKDPLTYEDYFKLSRSCRLRSKLPSNVSEACAAYLFEKMSAGFFRRWTLGPFMMKTDQRYSQLDCMNVFKAMKCQDLLQRYGLRYFA</sequence>
<dbReference type="EMBL" id="CADCXV010000313">
    <property type="protein sequence ID" value="CAB0029383.1"/>
    <property type="molecule type" value="Genomic_DNA"/>
</dbReference>
<dbReference type="InterPro" id="IPR036770">
    <property type="entry name" value="Ankyrin_rpt-contain_sf"/>
</dbReference>
<keyword evidence="1" id="KW-0677">Repeat</keyword>
<dbReference type="PANTHER" id="PTHR24198:SF165">
    <property type="entry name" value="ANKYRIN REPEAT-CONTAINING PROTEIN-RELATED"/>
    <property type="match status" value="1"/>
</dbReference>
<dbReference type="Proteomes" id="UP000479190">
    <property type="component" value="Unassembled WGS sequence"/>
</dbReference>
<dbReference type="PROSITE" id="PS50088">
    <property type="entry name" value="ANK_REPEAT"/>
    <property type="match status" value="1"/>
</dbReference>
<dbReference type="Pfam" id="PF12796">
    <property type="entry name" value="Ank_2"/>
    <property type="match status" value="1"/>
</dbReference>
<accession>A0A6H5HWF7</accession>
<evidence type="ECO:0000256" key="2">
    <source>
        <dbReference type="ARBA" id="ARBA00023043"/>
    </source>
</evidence>
<keyword evidence="6" id="KW-1185">Reference proteome</keyword>
<dbReference type="SMART" id="SM00248">
    <property type="entry name" value="ANK"/>
    <property type="match status" value="5"/>
</dbReference>